<reference evidence="3" key="1">
    <citation type="journal article" date="2015" name="J. Biotechnol.">
        <title>Complete genome sequence of Haloferax gibbonsii strain ARA6, a potential producer of polyhydroxyalkanoates and halocins isolated from Araruama, Rio de Janeiro, Brasil.</title>
        <authorList>
            <person name="Pinto L.H."/>
            <person name="D'Alincourt Carvalho-Assef A.P."/>
            <person name="Vieira R.P."/>
            <person name="Clementino M.M."/>
            <person name="Albano R.M."/>
        </authorList>
    </citation>
    <scope>NUCLEOTIDE SEQUENCE [LARGE SCALE GENOMIC DNA]</scope>
    <source>
        <strain evidence="3">ARA6</strain>
        <plasmid evidence="3">Plasmid pHG2</plasmid>
    </source>
</reference>
<dbReference type="KEGG" id="hgi:ABY42_17920"/>
<dbReference type="EMBL" id="CP011949">
    <property type="protein sequence ID" value="AKU09683.1"/>
    <property type="molecule type" value="Genomic_DNA"/>
</dbReference>
<dbReference type="InterPro" id="IPR055548">
    <property type="entry name" value="DUF7124"/>
</dbReference>
<evidence type="ECO:0000313" key="3">
    <source>
        <dbReference type="Proteomes" id="UP000066124"/>
    </source>
</evidence>
<dbReference type="RefSeq" id="WP_050460352.1">
    <property type="nucleotide sequence ID" value="NZ_CP011949.1"/>
</dbReference>
<name>A0A0K1IZE3_HALGI</name>
<evidence type="ECO:0000313" key="2">
    <source>
        <dbReference type="EMBL" id="AKU09683.1"/>
    </source>
</evidence>
<geneLocation type="plasmid" evidence="2 3">
    <name>pHG2</name>
</geneLocation>
<feature type="domain" description="DUF7124" evidence="1">
    <location>
        <begin position="6"/>
        <end position="116"/>
    </location>
</feature>
<keyword evidence="2" id="KW-0614">Plasmid</keyword>
<proteinExistence type="predicted"/>
<evidence type="ECO:0000259" key="1">
    <source>
        <dbReference type="Pfam" id="PF23439"/>
    </source>
</evidence>
<dbReference type="PATRIC" id="fig|35746.4.peg.3921"/>
<dbReference type="Proteomes" id="UP000066124">
    <property type="component" value="Plasmid pHG2"/>
</dbReference>
<accession>A0A0K1IZE3</accession>
<dbReference type="Pfam" id="PF23439">
    <property type="entry name" value="DUF7124"/>
    <property type="match status" value="1"/>
</dbReference>
<organism evidence="2 3">
    <name type="scientific">Haloferax gibbonsii</name>
    <dbReference type="NCBI Taxonomy" id="35746"/>
    <lineage>
        <taxon>Archaea</taxon>
        <taxon>Methanobacteriati</taxon>
        <taxon>Methanobacteriota</taxon>
        <taxon>Stenosarchaea group</taxon>
        <taxon>Halobacteria</taxon>
        <taxon>Halobacteriales</taxon>
        <taxon>Haloferacaceae</taxon>
        <taxon>Haloferax</taxon>
    </lineage>
</organism>
<sequence length="135" mass="15369">MPSNDLTLAVSLRALDELARPSRALEDAARWTSHLGIVSSEPSFIERRRVREAGYEQEFLSGPRTIEEALTSVRAHFDTARYVFVGTDETSEVVTRVPDWTYQSVTDAAAAADWRLTSTIDADEEWPYREKTRFE</sequence>
<dbReference type="AlphaFoldDB" id="A0A0K1IZE3"/>
<dbReference type="GeneID" id="25247868"/>
<gene>
    <name evidence="2" type="ORF">ABY42_17920</name>
</gene>
<protein>
    <recommendedName>
        <fullName evidence="1">DUF7124 domain-containing protein</fullName>
    </recommendedName>
</protein>